<dbReference type="Gene3D" id="3.40.50.1820">
    <property type="entry name" value="alpha/beta hydrolase"/>
    <property type="match status" value="1"/>
</dbReference>
<organism evidence="5 6">
    <name type="scientific">Aspergillus ellipticus CBS 707.79</name>
    <dbReference type="NCBI Taxonomy" id="1448320"/>
    <lineage>
        <taxon>Eukaryota</taxon>
        <taxon>Fungi</taxon>
        <taxon>Dikarya</taxon>
        <taxon>Ascomycota</taxon>
        <taxon>Pezizomycotina</taxon>
        <taxon>Eurotiomycetes</taxon>
        <taxon>Eurotiomycetidae</taxon>
        <taxon>Eurotiales</taxon>
        <taxon>Aspergillaceae</taxon>
        <taxon>Aspergillus</taxon>
        <taxon>Aspergillus subgen. Circumdati</taxon>
    </lineage>
</organism>
<dbReference type="Gene3D" id="3.90.850.10">
    <property type="entry name" value="Fumarylacetoacetase-like, C-terminal domain"/>
    <property type="match status" value="1"/>
</dbReference>
<feature type="domain" description="Serine aminopeptidase S33" evidence="4">
    <location>
        <begin position="782"/>
        <end position="1008"/>
    </location>
</feature>
<dbReference type="GO" id="GO:0016810">
    <property type="term" value="F:hydrolase activity, acting on carbon-nitrogen (but not peptide) bonds"/>
    <property type="evidence" value="ECO:0007669"/>
    <property type="project" value="InterPro"/>
</dbReference>
<dbReference type="Proteomes" id="UP000247810">
    <property type="component" value="Unassembled WGS sequence"/>
</dbReference>
<accession>A0A319CTR2</accession>
<dbReference type="Pfam" id="PF12146">
    <property type="entry name" value="Hydrolase_4"/>
    <property type="match status" value="1"/>
</dbReference>
<evidence type="ECO:0000259" key="3">
    <source>
        <dbReference type="Pfam" id="PF01979"/>
    </source>
</evidence>
<dbReference type="Pfam" id="PF01979">
    <property type="entry name" value="Amidohydro_1"/>
    <property type="match status" value="1"/>
</dbReference>
<feature type="domain" description="Fumarylacetoacetase-like C-terminal" evidence="2">
    <location>
        <begin position="546"/>
        <end position="729"/>
    </location>
</feature>
<dbReference type="InterPro" id="IPR011234">
    <property type="entry name" value="Fumarylacetoacetase-like_C"/>
</dbReference>
<dbReference type="InterPro" id="IPR036663">
    <property type="entry name" value="Fumarylacetoacetase_C_sf"/>
</dbReference>
<dbReference type="SUPFAM" id="SSF51556">
    <property type="entry name" value="Metallo-dependent hydrolases"/>
    <property type="match status" value="1"/>
</dbReference>
<dbReference type="SUPFAM" id="SSF53474">
    <property type="entry name" value="alpha/beta-Hydrolases"/>
    <property type="match status" value="1"/>
</dbReference>
<proteinExistence type="inferred from homology"/>
<reference evidence="5 6" key="1">
    <citation type="submission" date="2018-02" db="EMBL/GenBank/DDBJ databases">
        <title>The genomes of Aspergillus section Nigri reveals drivers in fungal speciation.</title>
        <authorList>
            <consortium name="DOE Joint Genome Institute"/>
            <person name="Vesth T.C."/>
            <person name="Nybo J."/>
            <person name="Theobald S."/>
            <person name="Brandl J."/>
            <person name="Frisvad J.C."/>
            <person name="Nielsen K.F."/>
            <person name="Lyhne E.K."/>
            <person name="Kogle M.E."/>
            <person name="Kuo A."/>
            <person name="Riley R."/>
            <person name="Clum A."/>
            <person name="Nolan M."/>
            <person name="Lipzen A."/>
            <person name="Salamov A."/>
            <person name="Henrissat B."/>
            <person name="Wiebenga A."/>
            <person name="De vries R.P."/>
            <person name="Grigoriev I.V."/>
            <person name="Mortensen U.H."/>
            <person name="Andersen M.R."/>
            <person name="Baker S.E."/>
        </authorList>
    </citation>
    <scope>NUCLEOTIDE SEQUENCE [LARGE SCALE GENOMIC DNA]</scope>
    <source>
        <strain evidence="5 6">CBS 707.79</strain>
    </source>
</reference>
<evidence type="ECO:0000259" key="2">
    <source>
        <dbReference type="Pfam" id="PF01557"/>
    </source>
</evidence>
<evidence type="ECO:0000313" key="5">
    <source>
        <dbReference type="EMBL" id="PYH88645.1"/>
    </source>
</evidence>
<dbReference type="AlphaFoldDB" id="A0A319CTR2"/>
<dbReference type="PANTHER" id="PTHR43135:SF3">
    <property type="entry name" value="ALPHA-D-RIBOSE 1-METHYLPHOSPHONATE 5-TRIPHOSPHATE DIPHOSPHATASE"/>
    <property type="match status" value="1"/>
</dbReference>
<comment type="similarity">
    <text evidence="1">Belongs to the FAH family.</text>
</comment>
<dbReference type="VEuPathDB" id="FungiDB:BO71DRAFT_488603"/>
<gene>
    <name evidence="5" type="ORF">BO71DRAFT_488603</name>
</gene>
<dbReference type="OrthoDB" id="194468at2759"/>
<feature type="domain" description="Amidohydrolase-related" evidence="3">
    <location>
        <begin position="126"/>
        <end position="461"/>
    </location>
</feature>
<dbReference type="Gene3D" id="2.30.40.10">
    <property type="entry name" value="Urease, subunit C, domain 1"/>
    <property type="match status" value="1"/>
</dbReference>
<dbReference type="InterPro" id="IPR051781">
    <property type="entry name" value="Metallo-dep_Hydrolase"/>
</dbReference>
<dbReference type="PRINTS" id="PR00111">
    <property type="entry name" value="ABHYDROLASE"/>
</dbReference>
<dbReference type="Gene3D" id="3.20.20.140">
    <property type="entry name" value="Metal-dependent hydrolases"/>
    <property type="match status" value="1"/>
</dbReference>
<protein>
    <submittedName>
        <fullName evidence="5">5-carboxymethyl-2-hydroxymuconate isomerase</fullName>
    </submittedName>
</protein>
<sequence>MVYPLETTVPYINWTSKHGVTQHSPTRSQADWGKSLSLRKLAPYENVRFDPKLQPRSYRIAGTSPESKILLLNVQISLDSTGKDPYPGDVYIKGERIQHVGTVPGIEAPQNDPSVRVIQGAGRNLMSGLGDAHTHLTWTETSLENMGNIGVEEHTLATARSAMMYLDSGYTLCFGAASAKNRLDSVVREAINNGTVPGLRYLANAKEIARRNGELVAAITAFADVRLFRPLEMREVIRHHASLGVAWILENRSATDCYFTDEETAACVDEAHRLGLRVCSHARSRDSIAQRVKHGVDVIYHGSYIDDETMNELEKNKHRHVVAPAINWLYATVYDAGPFGYSFDQAEQSGYKKELEVTMKACQEMHQRGITVLPGGDYGFAWTPHGTYARDLEHFVKLLNFTPMESILAATAGVASLFMQAHELGKIQPGYYADCILVDGNPLEDISVLQNHEKLHVIMINEETIRNFVNYLDERNRFRVGHLNFASSHITPLAMISGAPITSLCQIIELLNAVVPHGDPVPLDSVQVQAPFPDREVLVVSQREQVNGNHEFSVKRYTSIISCGEDVHQPAEASHLRCNGAMGVVISKSDLNIAEFDAMSYVWGYTIVNAFSTETPRNARKPTLFGEYSDTPCSIGPIAIPAAHLPTGARLQAFTNNKKHQDITLVELTRLVPPILKSLSASKTLHPGDVFAISPWAAPTNNQQSSTTLRAGDHIEISITGLGSLHNTIQPASKHAAVQHTSLSRHLADLNLERTPHSSGSTRIGDKLINLQKFGQGPKIAILIHGLGGTGEYLTPLIKNPTFPSQYTSYVYDLEGHGLTAMKIASPVTVATYTDDLTGIISHIAASNPVTLICHSLGCLIAMTYALRNPTQVNRLILMGPPSTPLPSPAQAALLHRAAAVRDNGLLGSGVVNAVSDAGTSTATKTSNPLAYAAVRSSLLAQIPEGYAKGCMALAGAQELEIERLHLPCLVIAGDEDRVAPVDAAKAIHRRIPNSRMEILPATGHWHVLESPNAVAGIVGREL</sequence>
<dbReference type="InterPro" id="IPR057744">
    <property type="entry name" value="OTAase-like"/>
</dbReference>
<dbReference type="PANTHER" id="PTHR43135">
    <property type="entry name" value="ALPHA-D-RIBOSE 1-METHYLPHOSPHONATE 5-TRIPHOSPHATE DIPHOSPHATASE"/>
    <property type="match status" value="1"/>
</dbReference>
<evidence type="ECO:0000259" key="4">
    <source>
        <dbReference type="Pfam" id="PF12146"/>
    </source>
</evidence>
<evidence type="ECO:0000313" key="6">
    <source>
        <dbReference type="Proteomes" id="UP000247810"/>
    </source>
</evidence>
<dbReference type="InterPro" id="IPR000073">
    <property type="entry name" value="AB_hydrolase_1"/>
</dbReference>
<dbReference type="SUPFAM" id="SSF51338">
    <property type="entry name" value="Composite domain of metallo-dependent hydrolases"/>
    <property type="match status" value="1"/>
</dbReference>
<keyword evidence="6" id="KW-1185">Reference proteome</keyword>
<keyword evidence="5" id="KW-0413">Isomerase</keyword>
<dbReference type="GO" id="GO:0016853">
    <property type="term" value="F:isomerase activity"/>
    <property type="evidence" value="ECO:0007669"/>
    <property type="project" value="UniProtKB-KW"/>
</dbReference>
<dbReference type="STRING" id="1448320.A0A319CTR2"/>
<dbReference type="InterPro" id="IPR022742">
    <property type="entry name" value="Hydrolase_4"/>
</dbReference>
<dbReference type="CDD" id="cd01299">
    <property type="entry name" value="Met_dep_hydrolase_A"/>
    <property type="match status" value="1"/>
</dbReference>
<dbReference type="InterPro" id="IPR006680">
    <property type="entry name" value="Amidohydro-rel"/>
</dbReference>
<dbReference type="Pfam" id="PF01557">
    <property type="entry name" value="FAA_hydrolase"/>
    <property type="match status" value="1"/>
</dbReference>
<dbReference type="EMBL" id="KZ826076">
    <property type="protein sequence ID" value="PYH88645.1"/>
    <property type="molecule type" value="Genomic_DNA"/>
</dbReference>
<name>A0A319CTR2_9EURO</name>
<dbReference type="InterPro" id="IPR011059">
    <property type="entry name" value="Metal-dep_hydrolase_composite"/>
</dbReference>
<dbReference type="InterPro" id="IPR032466">
    <property type="entry name" value="Metal_Hydrolase"/>
</dbReference>
<dbReference type="SUPFAM" id="SSF56529">
    <property type="entry name" value="FAH"/>
    <property type="match status" value="1"/>
</dbReference>
<evidence type="ECO:0000256" key="1">
    <source>
        <dbReference type="ARBA" id="ARBA00010211"/>
    </source>
</evidence>
<dbReference type="InterPro" id="IPR029058">
    <property type="entry name" value="AB_hydrolase_fold"/>
</dbReference>